<dbReference type="Proteomes" id="UP001595855">
    <property type="component" value="Unassembled WGS sequence"/>
</dbReference>
<evidence type="ECO:0000313" key="3">
    <source>
        <dbReference type="Proteomes" id="UP001595855"/>
    </source>
</evidence>
<evidence type="ECO:0000313" key="2">
    <source>
        <dbReference type="EMBL" id="MFC5020199.1"/>
    </source>
</evidence>
<dbReference type="SUPFAM" id="SSF51735">
    <property type="entry name" value="NAD(P)-binding Rossmann-fold domains"/>
    <property type="match status" value="1"/>
</dbReference>
<gene>
    <name evidence="2" type="ORF">ACFPRC_35835</name>
</gene>
<protein>
    <submittedName>
        <fullName evidence="2">NAD-dependent epimerase/dehydratase family protein</fullName>
    </submittedName>
</protein>
<dbReference type="InterPro" id="IPR001509">
    <property type="entry name" value="Epimerase_deHydtase"/>
</dbReference>
<dbReference type="PANTHER" id="PTHR43245">
    <property type="entry name" value="BIFUNCTIONAL POLYMYXIN RESISTANCE PROTEIN ARNA"/>
    <property type="match status" value="1"/>
</dbReference>
<feature type="domain" description="NAD-dependent epimerase/dehydratase" evidence="1">
    <location>
        <begin position="3"/>
        <end position="215"/>
    </location>
</feature>
<proteinExistence type="predicted"/>
<name>A0ABV9X536_9ACTN</name>
<dbReference type="RefSeq" id="WP_344505277.1">
    <property type="nucleotide sequence ID" value="NZ_BAAATN010000028.1"/>
</dbReference>
<dbReference type="InterPro" id="IPR050177">
    <property type="entry name" value="Lipid_A_modif_metabolic_enz"/>
</dbReference>
<dbReference type="InterPro" id="IPR036291">
    <property type="entry name" value="NAD(P)-bd_dom_sf"/>
</dbReference>
<reference evidence="3" key="1">
    <citation type="journal article" date="2019" name="Int. J. Syst. Evol. Microbiol.">
        <title>The Global Catalogue of Microorganisms (GCM) 10K type strain sequencing project: providing services to taxonomists for standard genome sequencing and annotation.</title>
        <authorList>
            <consortium name="The Broad Institute Genomics Platform"/>
            <consortium name="The Broad Institute Genome Sequencing Center for Infectious Disease"/>
            <person name="Wu L."/>
            <person name="Ma J."/>
        </authorList>
    </citation>
    <scope>NUCLEOTIDE SEQUENCE [LARGE SCALE GENOMIC DNA]</scope>
    <source>
        <strain evidence="3">CGMCC 4.1542</strain>
    </source>
</reference>
<dbReference type="PANTHER" id="PTHR43245:SF13">
    <property type="entry name" value="UDP-D-APIOSE_UDP-D-XYLOSE SYNTHASE 2"/>
    <property type="match status" value="1"/>
</dbReference>
<dbReference type="Pfam" id="PF01370">
    <property type="entry name" value="Epimerase"/>
    <property type="match status" value="1"/>
</dbReference>
<dbReference type="Gene3D" id="3.40.50.720">
    <property type="entry name" value="NAD(P)-binding Rossmann-like Domain"/>
    <property type="match status" value="1"/>
</dbReference>
<keyword evidence="3" id="KW-1185">Reference proteome</keyword>
<organism evidence="2 3">
    <name type="scientific">Streptomyces lienomycini</name>
    <dbReference type="NCBI Taxonomy" id="284035"/>
    <lineage>
        <taxon>Bacteria</taxon>
        <taxon>Bacillati</taxon>
        <taxon>Actinomycetota</taxon>
        <taxon>Actinomycetes</taxon>
        <taxon>Kitasatosporales</taxon>
        <taxon>Streptomycetaceae</taxon>
        <taxon>Streptomyces</taxon>
    </lineage>
</organism>
<dbReference type="EMBL" id="JBHSJO010000002">
    <property type="protein sequence ID" value="MFC5020199.1"/>
    <property type="molecule type" value="Genomic_DNA"/>
</dbReference>
<accession>A0ABV9X536</accession>
<evidence type="ECO:0000259" key="1">
    <source>
        <dbReference type="Pfam" id="PF01370"/>
    </source>
</evidence>
<comment type="caution">
    <text evidence="2">The sequence shown here is derived from an EMBL/GenBank/DDBJ whole genome shotgun (WGS) entry which is preliminary data.</text>
</comment>
<sequence length="337" mass="36758">MRILVMGGTWFLGTAIAETALAKGWDVTTFNRGRSGVDVPGVEAVHGDRTVREDLLKLAQRGPWDAVVDTSSSELPPREVRLATTALAGHARRWVHLSTVSVYEGWPHEPLTEDSPLLRCPADADGSFGHTGEDGSPTKYGFQKVGGERAVAEAFGDEAVFLRPGVILGPGEYVGRLPWWLERAERGGRMLAPAPAEQRIQPVDVRDVAAFAVHQAAGTGRGAFNVTHPEGISFGGFLAECLRVTGSDGAPVWVEPDVLTEHGVKQWTEVPLWRTHAGVWAVDSRRAVEAGLRCRPIADTVRDTWEWWARDGRPVDHPRRAEHGIATEKEARILASL</sequence>